<evidence type="ECO:0008006" key="4">
    <source>
        <dbReference type="Google" id="ProtNLM"/>
    </source>
</evidence>
<name>A0ABW9YVD2_9HYPH</name>
<feature type="coiled-coil region" evidence="1">
    <location>
        <begin position="61"/>
        <end position="88"/>
    </location>
</feature>
<accession>A0ABW9YVD2</accession>
<keyword evidence="3" id="KW-1185">Reference proteome</keyword>
<sequence>MNAQATFSQEIATAAFVVQALKDAGITPDDPDFEQLVESECDALERLRRMLRAARWAEGQAKAAKDIEAELKERRQRFESKAETLRAIVKQAMQTLGLPKIEAPDLTASLTSTRPSVVIEDEEAIPSQLCKIVRTPDKAAIKAALEQGEVVPGASLSAPSQTLRVSPR</sequence>
<dbReference type="EMBL" id="JAAAXJ010000003">
    <property type="protein sequence ID" value="NBJ24090.1"/>
    <property type="molecule type" value="Genomic_DNA"/>
</dbReference>
<protein>
    <recommendedName>
        <fullName evidence="4">Siphovirus Gp157 family protein</fullName>
    </recommendedName>
</protein>
<dbReference type="InterPro" id="IPR008840">
    <property type="entry name" value="Sipho_Gp157"/>
</dbReference>
<reference evidence="2 3" key="1">
    <citation type="submission" date="2020-01" db="EMBL/GenBank/DDBJ databases">
        <title>Microvirga sp. nov., an arsenate reduction bacterium isolated from Tibet hotspring sediments.</title>
        <authorList>
            <person name="Yuan C.-G."/>
        </authorList>
    </citation>
    <scope>NUCLEOTIDE SEQUENCE [LARGE SCALE GENOMIC DNA]</scope>
    <source>
        <strain evidence="2 3">SYSU G3D203</strain>
    </source>
</reference>
<organism evidence="2 3">
    <name type="scientific">Microvirga arsenatis</name>
    <dbReference type="NCBI Taxonomy" id="2692265"/>
    <lineage>
        <taxon>Bacteria</taxon>
        <taxon>Pseudomonadati</taxon>
        <taxon>Pseudomonadota</taxon>
        <taxon>Alphaproteobacteria</taxon>
        <taxon>Hyphomicrobiales</taxon>
        <taxon>Methylobacteriaceae</taxon>
        <taxon>Microvirga</taxon>
    </lineage>
</organism>
<evidence type="ECO:0000256" key="1">
    <source>
        <dbReference type="SAM" id="Coils"/>
    </source>
</evidence>
<evidence type="ECO:0000313" key="2">
    <source>
        <dbReference type="EMBL" id="NBJ24090.1"/>
    </source>
</evidence>
<gene>
    <name evidence="2" type="ORF">GR303_06940</name>
</gene>
<dbReference type="Proteomes" id="UP000818323">
    <property type="component" value="Unassembled WGS sequence"/>
</dbReference>
<proteinExistence type="predicted"/>
<evidence type="ECO:0000313" key="3">
    <source>
        <dbReference type="Proteomes" id="UP000818323"/>
    </source>
</evidence>
<dbReference type="RefSeq" id="WP_161725957.1">
    <property type="nucleotide sequence ID" value="NZ_JAAAXI010000027.1"/>
</dbReference>
<comment type="caution">
    <text evidence="2">The sequence shown here is derived from an EMBL/GenBank/DDBJ whole genome shotgun (WGS) entry which is preliminary data.</text>
</comment>
<dbReference type="Pfam" id="PF05565">
    <property type="entry name" value="Sipho_Gp157"/>
    <property type="match status" value="1"/>
</dbReference>
<keyword evidence="1" id="KW-0175">Coiled coil</keyword>